<feature type="non-terminal residue" evidence="9">
    <location>
        <position position="1"/>
    </location>
</feature>
<proteinExistence type="inferred from homology"/>
<dbReference type="PANTHER" id="PTHR21299">
    <property type="entry name" value="CYTIDYLATE KINASE/PANTOATE-BETA-ALANINE LIGASE"/>
    <property type="match status" value="1"/>
</dbReference>
<evidence type="ECO:0000256" key="8">
    <source>
        <dbReference type="ARBA" id="ARBA00048258"/>
    </source>
</evidence>
<reference evidence="9" key="1">
    <citation type="journal article" date="2014" name="Front. Microbiol.">
        <title>High frequency of phylogenetically diverse reductive dehalogenase-homologous genes in deep subseafloor sedimentary metagenomes.</title>
        <authorList>
            <person name="Kawai M."/>
            <person name="Futagami T."/>
            <person name="Toyoda A."/>
            <person name="Takaki Y."/>
            <person name="Nishi S."/>
            <person name="Hori S."/>
            <person name="Arai W."/>
            <person name="Tsubouchi T."/>
            <person name="Morono Y."/>
            <person name="Uchiyama I."/>
            <person name="Ito T."/>
            <person name="Fujiyama A."/>
            <person name="Inagaki F."/>
            <person name="Takami H."/>
        </authorList>
    </citation>
    <scope>NUCLEOTIDE SEQUENCE</scope>
    <source>
        <strain evidence="9">Expedition CK06-06</strain>
    </source>
</reference>
<name>X1K4J3_9ZZZZ</name>
<protein>
    <recommendedName>
        <fullName evidence="3">pantoate--beta-alanine ligase (AMP-forming)</fullName>
        <ecNumber evidence="3">6.3.2.1</ecNumber>
    </recommendedName>
</protein>
<dbReference type="PANTHER" id="PTHR21299:SF1">
    <property type="entry name" value="PANTOATE--BETA-ALANINE LIGASE"/>
    <property type="match status" value="1"/>
</dbReference>
<keyword evidence="4" id="KW-0436">Ligase</keyword>
<accession>X1K4J3</accession>
<keyword evidence="5" id="KW-0566">Pantothenate biosynthesis</keyword>
<comment type="caution">
    <text evidence="9">The sequence shown here is derived from an EMBL/GenBank/DDBJ whole genome shotgun (WGS) entry which is preliminary data.</text>
</comment>
<dbReference type="SUPFAM" id="SSF52374">
    <property type="entry name" value="Nucleotidylyl transferase"/>
    <property type="match status" value="1"/>
</dbReference>
<sequence>CPLVRDADGLATSSRNQYLSAPQRASALVLGRALAQARERIEAGERDAASVADGVRRLVGDEPGVALEYVAVVDPDTLADLERIEDRALVALAARVGRTRFIDNVLLRNLRG</sequence>
<evidence type="ECO:0000256" key="2">
    <source>
        <dbReference type="ARBA" id="ARBA00009256"/>
    </source>
</evidence>
<dbReference type="EMBL" id="BARU01037164">
    <property type="protein sequence ID" value="GAH85199.1"/>
    <property type="molecule type" value="Genomic_DNA"/>
</dbReference>
<evidence type="ECO:0000256" key="5">
    <source>
        <dbReference type="ARBA" id="ARBA00022655"/>
    </source>
</evidence>
<dbReference type="GO" id="GO:0015940">
    <property type="term" value="P:pantothenate biosynthetic process"/>
    <property type="evidence" value="ECO:0007669"/>
    <property type="project" value="UniProtKB-KW"/>
</dbReference>
<dbReference type="AlphaFoldDB" id="X1K4J3"/>
<evidence type="ECO:0000256" key="3">
    <source>
        <dbReference type="ARBA" id="ARBA00012219"/>
    </source>
</evidence>
<evidence type="ECO:0000256" key="1">
    <source>
        <dbReference type="ARBA" id="ARBA00004990"/>
    </source>
</evidence>
<organism evidence="9">
    <name type="scientific">marine sediment metagenome</name>
    <dbReference type="NCBI Taxonomy" id="412755"/>
    <lineage>
        <taxon>unclassified sequences</taxon>
        <taxon>metagenomes</taxon>
        <taxon>ecological metagenomes</taxon>
    </lineage>
</organism>
<dbReference type="GO" id="GO:0005829">
    <property type="term" value="C:cytosol"/>
    <property type="evidence" value="ECO:0007669"/>
    <property type="project" value="TreeGrafter"/>
</dbReference>
<dbReference type="InterPro" id="IPR003721">
    <property type="entry name" value="Pantoate_ligase"/>
</dbReference>
<comment type="similarity">
    <text evidence="2">Belongs to the pantothenate synthetase family.</text>
</comment>
<comment type="catalytic activity">
    <reaction evidence="8">
        <text>(R)-pantoate + beta-alanine + ATP = (R)-pantothenate + AMP + diphosphate + H(+)</text>
        <dbReference type="Rhea" id="RHEA:10912"/>
        <dbReference type="ChEBI" id="CHEBI:15378"/>
        <dbReference type="ChEBI" id="CHEBI:15980"/>
        <dbReference type="ChEBI" id="CHEBI:29032"/>
        <dbReference type="ChEBI" id="CHEBI:30616"/>
        <dbReference type="ChEBI" id="CHEBI:33019"/>
        <dbReference type="ChEBI" id="CHEBI:57966"/>
        <dbReference type="ChEBI" id="CHEBI:456215"/>
        <dbReference type="EC" id="6.3.2.1"/>
    </reaction>
</comment>
<evidence type="ECO:0000256" key="7">
    <source>
        <dbReference type="ARBA" id="ARBA00022840"/>
    </source>
</evidence>
<dbReference type="Gene3D" id="3.30.1300.10">
    <property type="entry name" value="Pantoate-beta-alanine ligase, C-terminal domain"/>
    <property type="match status" value="1"/>
</dbReference>
<dbReference type="GO" id="GO:0005524">
    <property type="term" value="F:ATP binding"/>
    <property type="evidence" value="ECO:0007669"/>
    <property type="project" value="UniProtKB-KW"/>
</dbReference>
<evidence type="ECO:0000313" key="9">
    <source>
        <dbReference type="EMBL" id="GAH85199.1"/>
    </source>
</evidence>
<evidence type="ECO:0000256" key="6">
    <source>
        <dbReference type="ARBA" id="ARBA00022741"/>
    </source>
</evidence>
<comment type="pathway">
    <text evidence="1">Cofactor biosynthesis; (R)-pantothenate biosynthesis; (R)-pantothenate from (R)-pantoate and beta-alanine: step 1/1.</text>
</comment>
<keyword evidence="7" id="KW-0067">ATP-binding</keyword>
<evidence type="ECO:0000256" key="4">
    <source>
        <dbReference type="ARBA" id="ARBA00022598"/>
    </source>
</evidence>
<dbReference type="InterPro" id="IPR042176">
    <property type="entry name" value="Pantoate_ligase_C"/>
</dbReference>
<keyword evidence="6" id="KW-0547">Nucleotide-binding</keyword>
<dbReference type="FunFam" id="3.30.1300.10:FF:000001">
    <property type="entry name" value="Pantothenate synthetase"/>
    <property type="match status" value="1"/>
</dbReference>
<gene>
    <name evidence="9" type="ORF">S03H2_57948</name>
</gene>
<dbReference type="EC" id="6.3.2.1" evidence="3"/>
<dbReference type="Pfam" id="PF02569">
    <property type="entry name" value="Pantoate_ligase"/>
    <property type="match status" value="1"/>
</dbReference>
<dbReference type="GO" id="GO:0004592">
    <property type="term" value="F:pantoate-beta-alanine ligase activity"/>
    <property type="evidence" value="ECO:0007669"/>
    <property type="project" value="UniProtKB-EC"/>
</dbReference>